<dbReference type="Gene3D" id="1.50.10.20">
    <property type="match status" value="1"/>
</dbReference>
<name>A0A420CX76_9FLAO</name>
<keyword evidence="1" id="KW-0456">Lyase</keyword>
<evidence type="ECO:0000313" key="1">
    <source>
        <dbReference type="EMBL" id="RKE83094.1"/>
    </source>
</evidence>
<dbReference type="GO" id="GO:0016829">
    <property type="term" value="F:lyase activity"/>
    <property type="evidence" value="ECO:0007669"/>
    <property type="project" value="UniProtKB-KW"/>
</dbReference>
<gene>
    <name evidence="1" type="ORF">BXY58_2645</name>
</gene>
<dbReference type="AlphaFoldDB" id="A0A420CX76"/>
<protein>
    <submittedName>
        <fullName evidence="1">PelA/Pel-15E family pectate lyase</fullName>
    </submittedName>
</protein>
<accession>A0A420CX76</accession>
<dbReference type="NCBIfam" id="TIGR02474">
    <property type="entry name" value="pec_lyase"/>
    <property type="match status" value="1"/>
</dbReference>
<comment type="caution">
    <text evidence="1">The sequence shown here is derived from an EMBL/GenBank/DDBJ whole genome shotgun (WGS) entry which is preliminary data.</text>
</comment>
<proteinExistence type="predicted"/>
<evidence type="ECO:0000313" key="2">
    <source>
        <dbReference type="Proteomes" id="UP000285906"/>
    </source>
</evidence>
<dbReference type="Proteomes" id="UP000285906">
    <property type="component" value="Unassembled WGS sequence"/>
</dbReference>
<organism evidence="1 2">
    <name type="scientific">Epilithonimonas arachidiradicis</name>
    <dbReference type="NCBI Taxonomy" id="1617282"/>
    <lineage>
        <taxon>Bacteria</taxon>
        <taxon>Pseudomonadati</taxon>
        <taxon>Bacteroidota</taxon>
        <taxon>Flavobacteriia</taxon>
        <taxon>Flavobacteriales</taxon>
        <taxon>Weeksellaceae</taxon>
        <taxon>Chryseobacterium group</taxon>
        <taxon>Epilithonimonas</taxon>
    </lineage>
</organism>
<dbReference type="InterPro" id="IPR012669">
    <property type="entry name" value="Pectate_lyase"/>
</dbReference>
<dbReference type="EMBL" id="RAQH01000008">
    <property type="protein sequence ID" value="RKE83094.1"/>
    <property type="molecule type" value="Genomic_DNA"/>
</dbReference>
<sequence length="347" mass="39924">MDTKETTMKIRSIIILIFLMILQLFSGQTKDTLAEKILLYQLPIGGWGKQLEDKSVVDYKLPIDKNLLRKIKETGDDHATIDNQATSREIKALIKAYNTTKNPAYLSAAEKGIKYLLLMQYKNGGFPQYYPNKGLYRKQITYNDDAMINALTVLYYAANGKNNFDVINSELRNKSQIAINKGIDCILRTQVLQKGISTIWADQYNEITMKPEKARAFEPISLASAESVGIVRFLMLQPATPEIELAVKSALKWFKANKIEGYSYNVTKQNGKNLRVLKQEKNSVVWSRFYDIETNVPIFGDRDGTVKYNYNDISEERRNGYSWYIDFAKKLIDVDYPKWLLENNLKD</sequence>
<dbReference type="SUPFAM" id="SSF81853">
    <property type="entry name" value="Family 10 polysaccharide lyase"/>
    <property type="match status" value="1"/>
</dbReference>
<reference evidence="1 2" key="1">
    <citation type="submission" date="2018-09" db="EMBL/GenBank/DDBJ databases">
        <title>Genomic Encyclopedia of Archaeal and Bacterial Type Strains, Phase II (KMG-II): from individual species to whole genera.</title>
        <authorList>
            <person name="Goeker M."/>
        </authorList>
    </citation>
    <scope>NUCLEOTIDE SEQUENCE [LARGE SCALE GENOMIC DNA]</scope>
    <source>
        <strain evidence="1 2">DSM 27620</strain>
    </source>
</reference>
<dbReference type="Pfam" id="PF09492">
    <property type="entry name" value="Pec_lyase"/>
    <property type="match status" value="1"/>
</dbReference>